<reference evidence="1" key="1">
    <citation type="submission" date="2019-01" db="EMBL/GenBank/DDBJ databases">
        <title>Draft genome sequences of three monokaryotic isolates of the white-rot basidiomycete fungus Dichomitus squalens.</title>
        <authorList>
            <consortium name="DOE Joint Genome Institute"/>
            <person name="Lopez S.C."/>
            <person name="Andreopoulos B."/>
            <person name="Pangilinan J."/>
            <person name="Lipzen A."/>
            <person name="Riley R."/>
            <person name="Ahrendt S."/>
            <person name="Ng V."/>
            <person name="Barry K."/>
            <person name="Daum C."/>
            <person name="Grigoriev I.V."/>
            <person name="Hilden K.S."/>
            <person name="Makela M.R."/>
            <person name="de Vries R.P."/>
        </authorList>
    </citation>
    <scope>NUCLEOTIDE SEQUENCE [LARGE SCALE GENOMIC DNA]</scope>
    <source>
        <strain evidence="1">OM18370.1</strain>
    </source>
</reference>
<sequence>LTYRAVSEEWAESSLAQTKPSTTLRNVAALLRCRSVFALKSLTYLRPPCALSQ</sequence>
<proteinExistence type="predicted"/>
<dbReference type="EMBL" id="ML143454">
    <property type="protein sequence ID" value="TBU25859.1"/>
    <property type="molecule type" value="Genomic_DNA"/>
</dbReference>
<name>A0A4Q9MF07_9APHY</name>
<feature type="non-terminal residue" evidence="1">
    <location>
        <position position="1"/>
    </location>
</feature>
<organism evidence="1">
    <name type="scientific">Dichomitus squalens</name>
    <dbReference type="NCBI Taxonomy" id="114155"/>
    <lineage>
        <taxon>Eukaryota</taxon>
        <taxon>Fungi</taxon>
        <taxon>Dikarya</taxon>
        <taxon>Basidiomycota</taxon>
        <taxon>Agaricomycotina</taxon>
        <taxon>Agaricomycetes</taxon>
        <taxon>Polyporales</taxon>
        <taxon>Polyporaceae</taxon>
        <taxon>Dichomitus</taxon>
    </lineage>
</organism>
<accession>A0A4Q9MF07</accession>
<evidence type="ECO:0000313" key="1">
    <source>
        <dbReference type="EMBL" id="TBU25859.1"/>
    </source>
</evidence>
<protein>
    <submittedName>
        <fullName evidence="1">Uncharacterized protein</fullName>
    </submittedName>
</protein>
<gene>
    <name evidence="1" type="ORF">BD311DRAFT_668703</name>
</gene>
<dbReference type="AlphaFoldDB" id="A0A4Q9MF07"/>
<dbReference type="Proteomes" id="UP000292957">
    <property type="component" value="Unassembled WGS sequence"/>
</dbReference>